<name>A0A1H4A9R8_9EURY</name>
<dbReference type="AlphaFoldDB" id="A0A1H4A9R8"/>
<dbReference type="STRING" id="555874.SAMN04488065_2683"/>
<keyword evidence="1" id="KW-0812">Transmembrane</keyword>
<sequence>MFVGHFLAAFVLAASVAAWRGWPEERALAIGVVAGSFATLPDVDMLYAVVGLVGSLEGAFVTSDAFWNVANEIHRGATHSLVVGVFAAIGFAAWRARDRYGSQAGTLGGLILGGLTLIVTVVSGIAPGAVVAAFVLVGVVLVTFAERVDLGSRAVLGAGALGLLSHPFGDVFAGPSPALFYPLPIEAGLLNGRILLNSDPTLHLLGAFFIELTIIWAGFLVVARLRGWRIKRHINRRAALGIAYASAIFAIPAPTVETASPFVFSVLTVGFIGTPGRSSWREDRSTQLIDAITTALAAVTLAAAAYAVTYLILLA</sequence>
<feature type="transmembrane region" description="Helical" evidence="1">
    <location>
        <begin position="109"/>
        <end position="142"/>
    </location>
</feature>
<gene>
    <name evidence="2" type="ORF">SAMN04488065_2683</name>
</gene>
<evidence type="ECO:0000313" key="3">
    <source>
        <dbReference type="Proteomes" id="UP000236755"/>
    </source>
</evidence>
<feature type="transmembrane region" description="Helical" evidence="1">
    <location>
        <begin position="154"/>
        <end position="181"/>
    </location>
</feature>
<feature type="transmembrane region" description="Helical" evidence="1">
    <location>
        <begin position="45"/>
        <end position="67"/>
    </location>
</feature>
<protein>
    <submittedName>
        <fullName evidence="2">LexA-binding, inner membrane-associated putative hydrolase</fullName>
    </submittedName>
</protein>
<dbReference type="InterPro" id="IPR007404">
    <property type="entry name" value="YdjM-like"/>
</dbReference>
<feature type="transmembrane region" description="Helical" evidence="1">
    <location>
        <begin position="79"/>
        <end position="97"/>
    </location>
</feature>
<feature type="transmembrane region" description="Helical" evidence="1">
    <location>
        <begin position="234"/>
        <end position="253"/>
    </location>
</feature>
<dbReference type="EMBL" id="FNQT01000005">
    <property type="protein sequence ID" value="SEA32739.1"/>
    <property type="molecule type" value="Genomic_DNA"/>
</dbReference>
<feature type="transmembrane region" description="Helical" evidence="1">
    <location>
        <begin position="288"/>
        <end position="313"/>
    </location>
</feature>
<organism evidence="2 3">
    <name type="scientific">Haloplanus vescus</name>
    <dbReference type="NCBI Taxonomy" id="555874"/>
    <lineage>
        <taxon>Archaea</taxon>
        <taxon>Methanobacteriati</taxon>
        <taxon>Methanobacteriota</taxon>
        <taxon>Stenosarchaea group</taxon>
        <taxon>Halobacteria</taxon>
        <taxon>Halobacteriales</taxon>
        <taxon>Haloferacaceae</taxon>
        <taxon>Haloplanus</taxon>
    </lineage>
</organism>
<accession>A0A1H4A9R8</accession>
<dbReference type="Proteomes" id="UP000236755">
    <property type="component" value="Unassembled WGS sequence"/>
</dbReference>
<keyword evidence="1" id="KW-1133">Transmembrane helix</keyword>
<dbReference type="RefSeq" id="WP_092635645.1">
    <property type="nucleotide sequence ID" value="NZ_FNQT01000005.1"/>
</dbReference>
<evidence type="ECO:0000313" key="2">
    <source>
        <dbReference type="EMBL" id="SEA32739.1"/>
    </source>
</evidence>
<dbReference type="Pfam" id="PF04307">
    <property type="entry name" value="YdjM"/>
    <property type="match status" value="1"/>
</dbReference>
<feature type="transmembrane region" description="Helical" evidence="1">
    <location>
        <begin position="201"/>
        <end position="222"/>
    </location>
</feature>
<keyword evidence="2" id="KW-0378">Hydrolase</keyword>
<proteinExistence type="predicted"/>
<dbReference type="GO" id="GO:0016787">
    <property type="term" value="F:hydrolase activity"/>
    <property type="evidence" value="ECO:0007669"/>
    <property type="project" value="UniProtKB-KW"/>
</dbReference>
<dbReference type="OrthoDB" id="313450at2157"/>
<keyword evidence="1" id="KW-0472">Membrane</keyword>
<evidence type="ECO:0000256" key="1">
    <source>
        <dbReference type="SAM" id="Phobius"/>
    </source>
</evidence>
<reference evidence="2 3" key="1">
    <citation type="submission" date="2016-10" db="EMBL/GenBank/DDBJ databases">
        <authorList>
            <person name="de Groot N.N."/>
        </authorList>
    </citation>
    <scope>NUCLEOTIDE SEQUENCE [LARGE SCALE GENOMIC DNA]</scope>
    <source>
        <strain evidence="2 3">CGMCC 1.8712</strain>
    </source>
</reference>
<keyword evidence="3" id="KW-1185">Reference proteome</keyword>